<accession>A0ABT4CBY0</accession>
<dbReference type="RefSeq" id="WP_268111339.1">
    <property type="nucleotide sequence ID" value="NZ_JAPPUX010000002.1"/>
</dbReference>
<comment type="caution">
    <text evidence="1">The sequence shown here is derived from an EMBL/GenBank/DDBJ whole genome shotgun (WGS) entry which is preliminary data.</text>
</comment>
<gene>
    <name evidence="1" type="ORF">NYO98_09275</name>
</gene>
<evidence type="ECO:0000313" key="1">
    <source>
        <dbReference type="EMBL" id="MCY4726469.1"/>
    </source>
</evidence>
<dbReference type="InterPro" id="IPR012334">
    <property type="entry name" value="Pectin_lyas_fold"/>
</dbReference>
<dbReference type="EMBL" id="JAPPUX010000002">
    <property type="protein sequence ID" value="MCY4726469.1"/>
    <property type="molecule type" value="Genomic_DNA"/>
</dbReference>
<name>A0ABT4CBY0_9ACTN</name>
<organism evidence="1 2">
    <name type="scientific">Nocardioides pini</name>
    <dbReference type="NCBI Taxonomy" id="2975053"/>
    <lineage>
        <taxon>Bacteria</taxon>
        <taxon>Bacillati</taxon>
        <taxon>Actinomycetota</taxon>
        <taxon>Actinomycetes</taxon>
        <taxon>Propionibacteriales</taxon>
        <taxon>Nocardioidaceae</taxon>
        <taxon>Nocardioides</taxon>
    </lineage>
</organism>
<dbReference type="InterPro" id="IPR011050">
    <property type="entry name" value="Pectin_lyase_fold/virulence"/>
</dbReference>
<dbReference type="Gene3D" id="2.160.20.10">
    <property type="entry name" value="Single-stranded right-handed beta-helix, Pectin lyase-like"/>
    <property type="match status" value="1"/>
</dbReference>
<reference evidence="1" key="1">
    <citation type="submission" date="2022-08" db="EMBL/GenBank/DDBJ databases">
        <title>Genome sequencing of Nocardioides sp. STR2.</title>
        <authorList>
            <person name="So Y."/>
        </authorList>
    </citation>
    <scope>NUCLEOTIDE SEQUENCE</scope>
    <source>
        <strain evidence="1">STR2</strain>
    </source>
</reference>
<sequence>MGDARHGANLVGVTASRSARFTGNFPQDYTVASEARHSAGCPDAERSDEMRKWIWLIGGATVVTSIGLTAAPTATAAGGPPHACVSGHVDRCFDSLREAVARAVNGDVVTLTEGTFAGGITINKSITVVGAGEQETVIQGGGPVLTVAASSQYRPVVELADLTIRGGTNTGTGLGGKATGYNAFGGGILVPFSNGNRGAGASLTLRRVTVAGNRAIPSTTLPSPSGAQCPEGDCPYAGAFGGGIATAGRLTLVDATVADNLAGGSASDANGGGIFSAIGPVDITRSRIEGNTAAPAPNTIGRWAEGGGITIGDSSRPTTITDSHIAGNTARLVTAWPAGVNMAAQSGGVFMEGNTQLTMTGSVLSANRVVAHAPAGEPLVIDAALHYQYGGEGLLLEDTDITNNTLFARVGTTENVAPVGGIVEVDGHAVMRGVTISGNSATLHTAHGTAALSGALFLCGCGNGDGGVTDLTDVTVTDNISTASADHGSVRVWGGGIFAADGTHLSLRASHVADNRSVATALDGSGNAEVRGGGLWAGPLWGEDPSVDLTGSIVTGNSGSVSPGGAVLGGGVYAEVPVTGTDGVTGNLPDDLHLP</sequence>
<evidence type="ECO:0008006" key="3">
    <source>
        <dbReference type="Google" id="ProtNLM"/>
    </source>
</evidence>
<keyword evidence="2" id="KW-1185">Reference proteome</keyword>
<evidence type="ECO:0000313" key="2">
    <source>
        <dbReference type="Proteomes" id="UP001074726"/>
    </source>
</evidence>
<proteinExistence type="predicted"/>
<protein>
    <recommendedName>
        <fullName evidence="3">Right handed beta helix region</fullName>
    </recommendedName>
</protein>
<dbReference type="SUPFAM" id="SSF51126">
    <property type="entry name" value="Pectin lyase-like"/>
    <property type="match status" value="2"/>
</dbReference>
<dbReference type="Proteomes" id="UP001074726">
    <property type="component" value="Unassembled WGS sequence"/>
</dbReference>